<dbReference type="ExpressionAtlas" id="A0A1D6ET04">
    <property type="expression patterns" value="baseline and differential"/>
</dbReference>
<comment type="similarity">
    <text evidence="2">Belongs to the SLC35F solute transporter family.</text>
</comment>
<dbReference type="OMA" id="THASWLY"/>
<evidence type="ECO:0000256" key="4">
    <source>
        <dbReference type="ARBA" id="ARBA00022692"/>
    </source>
</evidence>
<dbReference type="InParanoid" id="A0A1D6ET04"/>
<dbReference type="InterPro" id="IPR052221">
    <property type="entry name" value="SLC35F_Transporter"/>
</dbReference>
<dbReference type="Pfam" id="PF06027">
    <property type="entry name" value="SLC35F"/>
    <property type="match status" value="1"/>
</dbReference>
<dbReference type="InterPro" id="IPR009262">
    <property type="entry name" value="SLC35_F1/F2/F6"/>
</dbReference>
<proteinExistence type="inferred from homology"/>
<evidence type="ECO:0000256" key="6">
    <source>
        <dbReference type="ARBA" id="ARBA00023136"/>
    </source>
</evidence>
<accession>A0A1D6ET04</accession>
<dbReference type="InterPro" id="IPR037185">
    <property type="entry name" value="EmrE-like"/>
</dbReference>
<sequence>MAPPARWLRREVFVGLALGQFVSLLITSTGFASSELARRGVNAPTSQSLLNYILLALVYGGTLLYKRQNMTIKWYYYLILGIVDVEANYIVVKAYQYTSLTSVMLLDCWSIPCVIVLTWIFLKTKYGLRKFIGVGVCVAGLILVVFSDVHASDRAKGPNPLKGDLLVIGGSMLYAISNVTEEYFVKKSNRIEVMAMLGVFGAIISGIQIKYSPSFYFLDNSKEVYLSKKSSDRLTGLLILPFIGFALAMFLFYSTVPIILKICGATMLNLSLLTSDMWAVLIRIFAYKEKVDWMYFVAFAGTATGLVIYSYRYCAFSVLLALNMDYCSQIQTATSRGSRQISEETAQVTQAIDEEAATANSAAQVPGVGDDGPASNKDFSLAATASR</sequence>
<dbReference type="SMR" id="A0A1D6ET04"/>
<keyword evidence="3" id="KW-0813">Transport</keyword>
<reference evidence="7" key="1">
    <citation type="submission" date="2015-12" db="EMBL/GenBank/DDBJ databases">
        <title>Update maize B73 reference genome by single molecule sequencing technologies.</title>
        <authorList>
            <consortium name="Maize Genome Sequencing Project"/>
            <person name="Ware D."/>
        </authorList>
    </citation>
    <scope>NUCLEOTIDE SEQUENCE [LARGE SCALE GENOMIC DNA]</scope>
    <source>
        <tissue evidence="7">Seedling</tissue>
    </source>
</reference>
<organism evidence="7">
    <name type="scientific">Zea mays</name>
    <name type="common">Maize</name>
    <dbReference type="NCBI Taxonomy" id="4577"/>
    <lineage>
        <taxon>Eukaryota</taxon>
        <taxon>Viridiplantae</taxon>
        <taxon>Streptophyta</taxon>
        <taxon>Embryophyta</taxon>
        <taxon>Tracheophyta</taxon>
        <taxon>Spermatophyta</taxon>
        <taxon>Magnoliopsida</taxon>
        <taxon>Liliopsida</taxon>
        <taxon>Poales</taxon>
        <taxon>Poaceae</taxon>
        <taxon>PACMAD clade</taxon>
        <taxon>Panicoideae</taxon>
        <taxon>Andropogonodae</taxon>
        <taxon>Andropogoneae</taxon>
        <taxon>Tripsacinae</taxon>
        <taxon>Zea</taxon>
    </lineage>
</organism>
<evidence type="ECO:0000256" key="3">
    <source>
        <dbReference type="ARBA" id="ARBA00022448"/>
    </source>
</evidence>
<dbReference type="SUPFAM" id="SSF103481">
    <property type="entry name" value="Multidrug resistance efflux transporter EmrE"/>
    <property type="match status" value="1"/>
</dbReference>
<gene>
    <name evidence="7" type="ORF">ZEAMMB73_Zm00001d006115</name>
</gene>
<evidence type="ECO:0000256" key="1">
    <source>
        <dbReference type="ARBA" id="ARBA00004141"/>
    </source>
</evidence>
<name>A0A1D6ET04_MAIZE</name>
<protein>
    <submittedName>
        <fullName evidence="7">Anthocyanin-related membrane protein 1 (Anm1)-like</fullName>
    </submittedName>
</protein>
<keyword evidence="5" id="KW-1133">Transmembrane helix</keyword>
<dbReference type="EMBL" id="CM007648">
    <property type="protein sequence ID" value="ONM22837.1"/>
    <property type="molecule type" value="Genomic_DNA"/>
</dbReference>
<dbReference type="GO" id="GO:0016020">
    <property type="term" value="C:membrane"/>
    <property type="evidence" value="ECO:0007669"/>
    <property type="project" value="UniProtKB-SubCell"/>
</dbReference>
<keyword evidence="6" id="KW-0472">Membrane</keyword>
<evidence type="ECO:0000256" key="2">
    <source>
        <dbReference type="ARBA" id="ARBA00007863"/>
    </source>
</evidence>
<dbReference type="IntAct" id="A0A1D6ET04">
    <property type="interactions" value="1"/>
</dbReference>
<keyword evidence="4" id="KW-0812">Transmembrane</keyword>
<comment type="subcellular location">
    <subcellularLocation>
        <location evidence="1">Membrane</location>
        <topology evidence="1">Multi-pass membrane protein</topology>
    </subcellularLocation>
</comment>
<dbReference type="AlphaFoldDB" id="A0A1D6ET04"/>
<dbReference type="FunCoup" id="A0A1D6ET04">
    <property type="interactions" value="805"/>
</dbReference>
<evidence type="ECO:0000256" key="5">
    <source>
        <dbReference type="ARBA" id="ARBA00022989"/>
    </source>
</evidence>
<dbReference type="PANTHER" id="PTHR14233:SF20">
    <property type="entry name" value="OS09G0513200 PROTEIN"/>
    <property type="match status" value="1"/>
</dbReference>
<dbReference type="GO" id="GO:0022857">
    <property type="term" value="F:transmembrane transporter activity"/>
    <property type="evidence" value="ECO:0007669"/>
    <property type="project" value="InterPro"/>
</dbReference>
<dbReference type="PANTHER" id="PTHR14233">
    <property type="entry name" value="DUF914-RELATED"/>
    <property type="match status" value="1"/>
</dbReference>
<evidence type="ECO:0000313" key="7">
    <source>
        <dbReference type="EMBL" id="ONM22837.1"/>
    </source>
</evidence>